<feature type="repeat" description="HEAT" evidence="6">
    <location>
        <begin position="172"/>
        <end position="206"/>
    </location>
</feature>
<dbReference type="SUPFAM" id="SSF48371">
    <property type="entry name" value="ARM repeat"/>
    <property type="match status" value="1"/>
</dbReference>
<name>A0A820SA94_9BILA</name>
<evidence type="ECO:0000313" key="9">
    <source>
        <dbReference type="EMBL" id="CAF4333091.1"/>
    </source>
</evidence>
<dbReference type="PROSITE" id="PS50077">
    <property type="entry name" value="HEAT_REPEAT"/>
    <property type="match status" value="1"/>
</dbReference>
<protein>
    <recommendedName>
        <fullName evidence="7">TOG domain-containing protein</fullName>
    </recommendedName>
</protein>
<dbReference type="InterPro" id="IPR021133">
    <property type="entry name" value="HEAT_type_2"/>
</dbReference>
<feature type="domain" description="TOG" evidence="7">
    <location>
        <begin position="1"/>
        <end position="236"/>
    </location>
</feature>
<dbReference type="EMBL" id="CAJOBP010000375">
    <property type="protein sequence ID" value="CAF4169505.1"/>
    <property type="molecule type" value="Genomic_DNA"/>
</dbReference>
<evidence type="ECO:0000256" key="6">
    <source>
        <dbReference type="PROSITE-ProRule" id="PRU00103"/>
    </source>
</evidence>
<dbReference type="InterPro" id="IPR048491">
    <property type="entry name" value="XMAP215_CLASP_TOG"/>
</dbReference>
<dbReference type="SMART" id="SM01349">
    <property type="entry name" value="TOG"/>
    <property type="match status" value="1"/>
</dbReference>
<evidence type="ECO:0000256" key="4">
    <source>
        <dbReference type="ARBA" id="ARBA00023212"/>
    </source>
</evidence>
<dbReference type="InterPro" id="IPR016024">
    <property type="entry name" value="ARM-type_fold"/>
</dbReference>
<proteinExistence type="inferred from homology"/>
<comment type="similarity">
    <text evidence="5">Belongs to the TOG/XMAP215 family.</text>
</comment>
<keyword evidence="2" id="KW-0963">Cytoplasm</keyword>
<dbReference type="InterPro" id="IPR045110">
    <property type="entry name" value="XMAP215"/>
</dbReference>
<keyword evidence="12" id="KW-1185">Reference proteome</keyword>
<keyword evidence="4" id="KW-0206">Cytoskeleton</keyword>
<dbReference type="AlphaFoldDB" id="A0A820SA94"/>
<evidence type="ECO:0000313" key="8">
    <source>
        <dbReference type="EMBL" id="CAF4169505.1"/>
    </source>
</evidence>
<keyword evidence="3" id="KW-0677">Repeat</keyword>
<dbReference type="PANTHER" id="PTHR12609">
    <property type="entry name" value="MICROTUBULE ASSOCIATED PROTEIN XMAP215"/>
    <property type="match status" value="1"/>
</dbReference>
<dbReference type="GO" id="GO:0007051">
    <property type="term" value="P:spindle organization"/>
    <property type="evidence" value="ECO:0007669"/>
    <property type="project" value="InterPro"/>
</dbReference>
<dbReference type="EMBL" id="CAJOBO010001065">
    <property type="protein sequence ID" value="CAF4333091.1"/>
    <property type="molecule type" value="Genomic_DNA"/>
</dbReference>
<dbReference type="Pfam" id="PF21041">
    <property type="entry name" value="XMAP215_CLASP_TOG"/>
    <property type="match status" value="1"/>
</dbReference>
<evidence type="ECO:0000256" key="3">
    <source>
        <dbReference type="ARBA" id="ARBA00022737"/>
    </source>
</evidence>
<comment type="caution">
    <text evidence="10">The sequence shown here is derived from an EMBL/GenBank/DDBJ whole genome shotgun (WGS) entry which is preliminary data.</text>
</comment>
<dbReference type="Proteomes" id="UP000663851">
    <property type="component" value="Unassembled WGS sequence"/>
</dbReference>
<evidence type="ECO:0000313" key="10">
    <source>
        <dbReference type="EMBL" id="CAF4454998.1"/>
    </source>
</evidence>
<gene>
    <name evidence="9" type="ORF">HFQ381_LOCUS15588</name>
    <name evidence="10" type="ORF">TSG867_LOCUS17302</name>
    <name evidence="8" type="ORF">UJA718_LOCUS4602</name>
</gene>
<evidence type="ECO:0000256" key="5">
    <source>
        <dbReference type="ARBA" id="ARBA00025722"/>
    </source>
</evidence>
<evidence type="ECO:0000313" key="11">
    <source>
        <dbReference type="Proteomes" id="UP000663862"/>
    </source>
</evidence>
<dbReference type="GO" id="GO:0030951">
    <property type="term" value="P:establishment or maintenance of microtubule cytoskeleton polarity"/>
    <property type="evidence" value="ECO:0007669"/>
    <property type="project" value="InterPro"/>
</dbReference>
<dbReference type="InterPro" id="IPR011989">
    <property type="entry name" value="ARM-like"/>
</dbReference>
<sequence>MADSSSIIETKTLDQFYSSLQSKEPNVRLDCFSKLEDYLSDENNSIECEDLTGFINGLLKWVESSNYRISHNGLRIVEQLLERLDSYEFESYLENVSLVTLDRLGDGKDQIREAASHLLLKLMKAFTPQRVWDFIQPVSFENKQFRIREEIQRLLVQTLNEFGASTIQLNKLVPLICKLVSDSNGTVRQQAIDTLVEIYRHVGEKVRGDIAKRDIPEAKLKQLYDKFDDVVASGRMIAKASDTTDDYALVIP</sequence>
<dbReference type="GO" id="GO:0061863">
    <property type="term" value="F:microtubule plus end polymerase"/>
    <property type="evidence" value="ECO:0007669"/>
    <property type="project" value="InterPro"/>
</dbReference>
<dbReference type="Proteomes" id="UP000663873">
    <property type="component" value="Unassembled WGS sequence"/>
</dbReference>
<evidence type="ECO:0000256" key="2">
    <source>
        <dbReference type="ARBA" id="ARBA00022490"/>
    </source>
</evidence>
<evidence type="ECO:0000256" key="1">
    <source>
        <dbReference type="ARBA" id="ARBA00004245"/>
    </source>
</evidence>
<dbReference type="Proteomes" id="UP000663862">
    <property type="component" value="Unassembled WGS sequence"/>
</dbReference>
<dbReference type="InterPro" id="IPR034085">
    <property type="entry name" value="TOG"/>
</dbReference>
<evidence type="ECO:0000259" key="7">
    <source>
        <dbReference type="SMART" id="SM01349"/>
    </source>
</evidence>
<evidence type="ECO:0000313" key="12">
    <source>
        <dbReference type="Proteomes" id="UP000663873"/>
    </source>
</evidence>
<dbReference type="GO" id="GO:0051010">
    <property type="term" value="F:microtubule plus-end binding"/>
    <property type="evidence" value="ECO:0007669"/>
    <property type="project" value="InterPro"/>
</dbReference>
<dbReference type="Gene3D" id="1.25.10.10">
    <property type="entry name" value="Leucine-rich Repeat Variant"/>
    <property type="match status" value="1"/>
</dbReference>
<dbReference type="GO" id="GO:0005856">
    <property type="term" value="C:cytoskeleton"/>
    <property type="evidence" value="ECO:0007669"/>
    <property type="project" value="UniProtKB-SubCell"/>
</dbReference>
<organism evidence="10 11">
    <name type="scientific">Rotaria socialis</name>
    <dbReference type="NCBI Taxonomy" id="392032"/>
    <lineage>
        <taxon>Eukaryota</taxon>
        <taxon>Metazoa</taxon>
        <taxon>Spiralia</taxon>
        <taxon>Gnathifera</taxon>
        <taxon>Rotifera</taxon>
        <taxon>Eurotatoria</taxon>
        <taxon>Bdelloidea</taxon>
        <taxon>Philodinida</taxon>
        <taxon>Philodinidae</taxon>
        <taxon>Rotaria</taxon>
    </lineage>
</organism>
<dbReference type="EMBL" id="CAJOBQ010001099">
    <property type="protein sequence ID" value="CAF4454998.1"/>
    <property type="molecule type" value="Genomic_DNA"/>
</dbReference>
<dbReference type="GO" id="GO:0046785">
    <property type="term" value="P:microtubule polymerization"/>
    <property type="evidence" value="ECO:0007669"/>
    <property type="project" value="InterPro"/>
</dbReference>
<comment type="subcellular location">
    <subcellularLocation>
        <location evidence="1">Cytoplasm</location>
        <location evidence="1">Cytoskeleton</location>
    </subcellularLocation>
</comment>
<accession>A0A820SA94</accession>
<reference evidence="10" key="1">
    <citation type="submission" date="2021-02" db="EMBL/GenBank/DDBJ databases">
        <authorList>
            <person name="Nowell W R."/>
        </authorList>
    </citation>
    <scope>NUCLEOTIDE SEQUENCE</scope>
</reference>